<accession>A0ABZ0XRF2</accession>
<sequence>MSFASRCCGILLLLLLACSKSEPSNTIEEIELVDGALTRRFLSPSTFKSETSVPSMLNFSFQYPGMATRNWRDAPRADEIRGQIMLGRGQGRTEWLVANAASKIDTTKPGRLYRDGTSEGFEIYRDMLNEKTLKPESALYVFRDEDGHLVGVNDLGSWSVNYVAWTKIDLDMEIRYHIAKPLGNDFVTINRAVKKFVRSLIKQQAERDIPGGSNFYDKVATMSDTLVLKISNNSRVELDGQKMASTAEVAQALGKIVRDRPDAVVSIEADKSAHYEAIGMAIYGSTRAGFSGERLRVTVGGKPLLNGGDNEAS</sequence>
<keyword evidence="2" id="KW-1185">Reference proteome</keyword>
<evidence type="ECO:0000313" key="2">
    <source>
        <dbReference type="Proteomes" id="UP001326110"/>
    </source>
</evidence>
<reference evidence="1 2" key="1">
    <citation type="submission" date="2023-11" db="EMBL/GenBank/DDBJ databases">
        <title>MicrobeMod: A computational toolkit for identifying prokaryotic methylation and restriction-modification with nanopore sequencing.</title>
        <authorList>
            <person name="Crits-Christoph A."/>
            <person name="Kang S.C."/>
            <person name="Lee H."/>
            <person name="Ostrov N."/>
        </authorList>
    </citation>
    <scope>NUCLEOTIDE SEQUENCE [LARGE SCALE GENOMIC DNA]</scope>
    <source>
        <strain evidence="1 2">ATCC 25935</strain>
    </source>
</reference>
<evidence type="ECO:0000313" key="1">
    <source>
        <dbReference type="EMBL" id="WQH02244.1"/>
    </source>
</evidence>
<gene>
    <name evidence="1" type="ORF">SR858_14255</name>
</gene>
<organism evidence="1 2">
    <name type="scientific">Duganella zoogloeoides</name>
    <dbReference type="NCBI Taxonomy" id="75659"/>
    <lineage>
        <taxon>Bacteria</taxon>
        <taxon>Pseudomonadati</taxon>
        <taxon>Pseudomonadota</taxon>
        <taxon>Betaproteobacteria</taxon>
        <taxon>Burkholderiales</taxon>
        <taxon>Oxalobacteraceae</taxon>
        <taxon>Telluria group</taxon>
        <taxon>Duganella</taxon>
    </lineage>
</organism>
<dbReference type="Proteomes" id="UP001326110">
    <property type="component" value="Chromosome"/>
</dbReference>
<protein>
    <submittedName>
        <fullName evidence="1">Biopolymer transporter ExbD</fullName>
    </submittedName>
</protein>
<dbReference type="EMBL" id="CP140152">
    <property type="protein sequence ID" value="WQH02244.1"/>
    <property type="molecule type" value="Genomic_DNA"/>
</dbReference>
<proteinExistence type="predicted"/>
<dbReference type="RefSeq" id="WP_322533644.1">
    <property type="nucleotide sequence ID" value="NZ_CP140152.1"/>
</dbReference>
<name>A0ABZ0XRF2_9BURK</name>
<dbReference type="PROSITE" id="PS51257">
    <property type="entry name" value="PROKAR_LIPOPROTEIN"/>
    <property type="match status" value="1"/>
</dbReference>